<dbReference type="HOGENOM" id="CLU_075004_0_0_4"/>
<dbReference type="OrthoDB" id="8808714at2"/>
<dbReference type="CDD" id="cd16364">
    <property type="entry name" value="T3SC_I-like"/>
    <property type="match status" value="1"/>
</dbReference>
<evidence type="ECO:0008006" key="4">
    <source>
        <dbReference type="Google" id="ProtNLM"/>
    </source>
</evidence>
<dbReference type="AlphaFoldDB" id="F0Q1U4"/>
<gene>
    <name evidence="2" type="ordered locus">Acav_3845</name>
</gene>
<sequence>MMDMQKMCITNGSAIMQISSTASTTDPSTLSPPPAAWLREAARRFGETEGAEPFSESRSFEQDGIRYSPLRIEDAPRERWVLVASQPCPASVEEPVWTSLLLHLNAPAMALGSVGIGLDRTGRAVVVHGVPPSHVGDAALLAQDLFQLSYFSGMLRESALGVQHHLPSMIEAHALRQAGSASGPEAAPPEMPPLPPGLEATVQAQAGADWHRSLLRQALDELGAAASGTPDLPLGSIARLQGKDIQIAACGDGRTLLLSAPLDRALADSAGRTAALQANVELMLIAGCALSLSPEGTFVQTRWDSAGMDGTDLAVQLDGFAALAASMDAPPASMQ</sequence>
<name>F0Q1U4_PARA1</name>
<reference evidence="2" key="1">
    <citation type="submission" date="2011-02" db="EMBL/GenBank/DDBJ databases">
        <title>Complete sequence of Acidovorax avenae subsp. avenae ATCC 19860.</title>
        <authorList>
            <consortium name="US DOE Joint Genome Institute"/>
            <person name="Lucas S."/>
            <person name="Copeland A."/>
            <person name="Lapidus A."/>
            <person name="Cheng J.-F."/>
            <person name="Goodwin L."/>
            <person name="Pitluck S."/>
            <person name="Chertkov O."/>
            <person name="Held B."/>
            <person name="Detter J.C."/>
            <person name="Han C."/>
            <person name="Tapia R."/>
            <person name="Land M."/>
            <person name="Hauser L."/>
            <person name="Kyrpides N."/>
            <person name="Ivanova N."/>
            <person name="Ovchinnikova G."/>
            <person name="Pagani I."/>
            <person name="Gordon S."/>
            <person name="Woyke T."/>
        </authorList>
    </citation>
    <scope>NUCLEOTIDE SEQUENCE</scope>
    <source>
        <strain evidence="2">ATCC 19860</strain>
    </source>
</reference>
<feature type="compositionally biased region" description="Pro residues" evidence="1">
    <location>
        <begin position="186"/>
        <end position="196"/>
    </location>
</feature>
<evidence type="ECO:0000256" key="1">
    <source>
        <dbReference type="SAM" id="MobiDB-lite"/>
    </source>
</evidence>
<organism evidence="2 3">
    <name type="scientific">Paracidovorax avenae (strain ATCC 19860 / DSM 7227 / CCUG 15838 / JCM 20985 / LMG 2117 / NCPPB 1011)</name>
    <name type="common">Acidovorax avenae</name>
    <dbReference type="NCBI Taxonomy" id="643561"/>
    <lineage>
        <taxon>Bacteria</taxon>
        <taxon>Pseudomonadati</taxon>
        <taxon>Pseudomonadota</taxon>
        <taxon>Betaproteobacteria</taxon>
        <taxon>Burkholderiales</taxon>
        <taxon>Comamonadaceae</taxon>
        <taxon>Paracidovorax</taxon>
    </lineage>
</organism>
<accession>F0Q1U4</accession>
<protein>
    <recommendedName>
        <fullName evidence="4">Type III secretion system chaperone</fullName>
    </recommendedName>
</protein>
<evidence type="ECO:0000313" key="2">
    <source>
        <dbReference type="EMBL" id="ADX47736.1"/>
    </source>
</evidence>
<keyword evidence="3" id="KW-1185">Reference proteome</keyword>
<proteinExistence type="predicted"/>
<dbReference type="KEGG" id="aaa:Acav_3845"/>
<dbReference type="Proteomes" id="UP000002482">
    <property type="component" value="Chromosome"/>
</dbReference>
<evidence type="ECO:0000313" key="3">
    <source>
        <dbReference type="Proteomes" id="UP000002482"/>
    </source>
</evidence>
<dbReference type="EMBL" id="CP002521">
    <property type="protein sequence ID" value="ADX47736.1"/>
    <property type="molecule type" value="Genomic_DNA"/>
</dbReference>
<feature type="region of interest" description="Disordered" evidence="1">
    <location>
        <begin position="177"/>
        <end position="198"/>
    </location>
</feature>